<dbReference type="RefSeq" id="WP_206604065.1">
    <property type="nucleotide sequence ID" value="NZ_PJZF01000070.1"/>
</dbReference>
<keyword evidence="2" id="KW-1185">Reference proteome</keyword>
<protein>
    <submittedName>
        <fullName evidence="1">Uncharacterized protein</fullName>
    </submittedName>
</protein>
<dbReference type="SUPFAM" id="SSF52266">
    <property type="entry name" value="SGNH hydrolase"/>
    <property type="match status" value="1"/>
</dbReference>
<evidence type="ECO:0000313" key="1">
    <source>
        <dbReference type="EMBL" id="PLR29301.1"/>
    </source>
</evidence>
<reference evidence="1 2" key="1">
    <citation type="submission" date="2017-12" db="EMBL/GenBank/DDBJ databases">
        <title>Characterization of six clinical isolates of Enterochimera gen. nov., a novel genus of the Yersiniaciae family and the three species Enterochimera arupensis sp. nov., Enterochimera coloradensis sp. nov, and Enterochimera californica sp. nov.</title>
        <authorList>
            <person name="Rossi A."/>
            <person name="Fisher M."/>
        </authorList>
    </citation>
    <scope>NUCLEOTIDE SEQUENCE [LARGE SCALE GENOMIC DNA]</scope>
    <source>
        <strain evidence="2">2015-Iso6</strain>
    </source>
</reference>
<dbReference type="EMBL" id="PJZF01000070">
    <property type="protein sequence ID" value="PLR29301.1"/>
    <property type="molecule type" value="Genomic_DNA"/>
</dbReference>
<feature type="non-terminal residue" evidence="1">
    <location>
        <position position="1"/>
    </location>
</feature>
<name>A0A2N5DSW2_9GAMM</name>
<dbReference type="InterPro" id="IPR036514">
    <property type="entry name" value="SGNH_hydro_sf"/>
</dbReference>
<dbReference type="Gene3D" id="3.40.50.1110">
    <property type="entry name" value="SGNH hydrolase"/>
    <property type="match status" value="1"/>
</dbReference>
<sequence length="106" mass="11780">DIDRGMSADGIANNIGEIAEKLKAAGMEIIVESTLLSGKTLHQKNIVINDLNKKLEVMCNQKSYHYVDINKTLAVNGLLNPDFSVDDTHINFKGYSAWRTEIANLF</sequence>
<evidence type="ECO:0000313" key="2">
    <source>
        <dbReference type="Proteomes" id="UP000234240"/>
    </source>
</evidence>
<comment type="caution">
    <text evidence="1">The sequence shown here is derived from an EMBL/GenBank/DDBJ whole genome shotgun (WGS) entry which is preliminary data.</text>
</comment>
<dbReference type="Proteomes" id="UP000234240">
    <property type="component" value="Unassembled WGS sequence"/>
</dbReference>
<proteinExistence type="predicted"/>
<accession>A0A2N5DSW2</accession>
<gene>
    <name evidence="1" type="ORF">CYR55_22855</name>
</gene>
<dbReference type="AlphaFoldDB" id="A0A2N5DSW2"/>
<organism evidence="1 2">
    <name type="scientific">Chimaeribacter californicus</name>
    <dbReference type="NCBI Taxonomy" id="2060067"/>
    <lineage>
        <taxon>Bacteria</taxon>
        <taxon>Pseudomonadati</taxon>
        <taxon>Pseudomonadota</taxon>
        <taxon>Gammaproteobacteria</taxon>
        <taxon>Enterobacterales</taxon>
        <taxon>Yersiniaceae</taxon>
        <taxon>Chimaeribacter</taxon>
    </lineage>
</organism>
<dbReference type="GO" id="GO:0016788">
    <property type="term" value="F:hydrolase activity, acting on ester bonds"/>
    <property type="evidence" value="ECO:0007669"/>
    <property type="project" value="UniProtKB-ARBA"/>
</dbReference>